<dbReference type="EMBL" id="JQZW01000002">
    <property type="protein sequence ID" value="KGN99099.1"/>
    <property type="molecule type" value="Genomic_DNA"/>
</dbReference>
<dbReference type="SUPFAM" id="SSF103473">
    <property type="entry name" value="MFS general substrate transporter"/>
    <property type="match status" value="1"/>
</dbReference>
<evidence type="ECO:0000259" key="8">
    <source>
        <dbReference type="PROSITE" id="PS50850"/>
    </source>
</evidence>
<dbReference type="GO" id="GO:0015213">
    <property type="term" value="F:uridine transmembrane transporter activity"/>
    <property type="evidence" value="ECO:0007669"/>
    <property type="project" value="TreeGrafter"/>
</dbReference>
<keyword evidence="3" id="KW-1003">Cell membrane</keyword>
<feature type="transmembrane region" description="Helical" evidence="7">
    <location>
        <begin position="169"/>
        <end position="189"/>
    </location>
</feature>
<feature type="transmembrane region" description="Helical" evidence="7">
    <location>
        <begin position="315"/>
        <end position="335"/>
    </location>
</feature>
<keyword evidence="2" id="KW-0813">Transport</keyword>
<organism evidence="9 10">
    <name type="scientific">Porphyromonas gingivicanis</name>
    <dbReference type="NCBI Taxonomy" id="266762"/>
    <lineage>
        <taxon>Bacteria</taxon>
        <taxon>Pseudomonadati</taxon>
        <taxon>Bacteroidota</taxon>
        <taxon>Bacteroidia</taxon>
        <taxon>Bacteroidales</taxon>
        <taxon>Porphyromonadaceae</taxon>
        <taxon>Porphyromonas</taxon>
    </lineage>
</organism>
<dbReference type="STRING" id="266762.HQ36_01145"/>
<feature type="transmembrane region" description="Helical" evidence="7">
    <location>
        <begin position="99"/>
        <end position="123"/>
    </location>
</feature>
<evidence type="ECO:0000256" key="4">
    <source>
        <dbReference type="ARBA" id="ARBA00022692"/>
    </source>
</evidence>
<feature type="transmembrane region" description="Helical" evidence="7">
    <location>
        <begin position="263"/>
        <end position="283"/>
    </location>
</feature>
<evidence type="ECO:0000256" key="3">
    <source>
        <dbReference type="ARBA" id="ARBA00022475"/>
    </source>
</evidence>
<feature type="domain" description="Major facilitator superfamily (MFS) profile" evidence="8">
    <location>
        <begin position="217"/>
        <end position="418"/>
    </location>
</feature>
<dbReference type="Proteomes" id="UP000030134">
    <property type="component" value="Unassembled WGS sequence"/>
</dbReference>
<feature type="transmembrane region" description="Helical" evidence="7">
    <location>
        <begin position="144"/>
        <end position="163"/>
    </location>
</feature>
<protein>
    <submittedName>
        <fullName evidence="9">Nucleoside permease</fullName>
    </submittedName>
</protein>
<evidence type="ECO:0000256" key="7">
    <source>
        <dbReference type="SAM" id="Phobius"/>
    </source>
</evidence>
<feature type="transmembrane region" description="Helical" evidence="7">
    <location>
        <begin position="12"/>
        <end position="32"/>
    </location>
</feature>
<dbReference type="Pfam" id="PF03825">
    <property type="entry name" value="Nuc_H_symport"/>
    <property type="match status" value="1"/>
</dbReference>
<accession>A0A0A2GF30</accession>
<evidence type="ECO:0000313" key="10">
    <source>
        <dbReference type="Proteomes" id="UP000030134"/>
    </source>
</evidence>
<gene>
    <name evidence="9" type="ORF">HQ36_01145</name>
</gene>
<proteinExistence type="predicted"/>
<feature type="transmembrane region" description="Helical" evidence="7">
    <location>
        <begin position="388"/>
        <end position="410"/>
    </location>
</feature>
<feature type="transmembrane region" description="Helical" evidence="7">
    <location>
        <begin position="75"/>
        <end position="93"/>
    </location>
</feature>
<feature type="transmembrane region" description="Helical" evidence="7">
    <location>
        <begin position="290"/>
        <end position="309"/>
    </location>
</feature>
<evidence type="ECO:0000313" key="9">
    <source>
        <dbReference type="EMBL" id="KGN99099.1"/>
    </source>
</evidence>
<dbReference type="eggNOG" id="COG2211">
    <property type="taxonomic scope" value="Bacteria"/>
</dbReference>
<feature type="transmembrane region" description="Helical" evidence="7">
    <location>
        <begin position="347"/>
        <end position="368"/>
    </location>
</feature>
<dbReference type="RefSeq" id="WP_036882752.1">
    <property type="nucleotide sequence ID" value="NZ_JQZW01000002.1"/>
</dbReference>
<evidence type="ECO:0000256" key="6">
    <source>
        <dbReference type="ARBA" id="ARBA00023136"/>
    </source>
</evidence>
<evidence type="ECO:0000256" key="1">
    <source>
        <dbReference type="ARBA" id="ARBA00004651"/>
    </source>
</evidence>
<feature type="transmembrane region" description="Helical" evidence="7">
    <location>
        <begin position="220"/>
        <end position="243"/>
    </location>
</feature>
<dbReference type="GO" id="GO:0015212">
    <property type="term" value="F:cytidine transmembrane transporter activity"/>
    <property type="evidence" value="ECO:0007669"/>
    <property type="project" value="TreeGrafter"/>
</dbReference>
<dbReference type="PANTHER" id="PTHR23522">
    <property type="entry name" value="BLL5896 PROTEIN"/>
    <property type="match status" value="1"/>
</dbReference>
<dbReference type="InterPro" id="IPR020846">
    <property type="entry name" value="MFS_dom"/>
</dbReference>
<comment type="caution">
    <text evidence="9">The sequence shown here is derived from an EMBL/GenBank/DDBJ whole genome shotgun (WGS) entry which is preliminary data.</text>
</comment>
<dbReference type="AlphaFoldDB" id="A0A0A2GF30"/>
<feature type="transmembrane region" description="Helical" evidence="7">
    <location>
        <begin position="44"/>
        <end position="66"/>
    </location>
</feature>
<evidence type="ECO:0000256" key="5">
    <source>
        <dbReference type="ARBA" id="ARBA00022989"/>
    </source>
</evidence>
<evidence type="ECO:0000256" key="2">
    <source>
        <dbReference type="ARBA" id="ARBA00022448"/>
    </source>
</evidence>
<comment type="subcellular location">
    <subcellularLocation>
        <location evidence="1">Cell membrane</location>
        <topology evidence="1">Multi-pass membrane protein</topology>
    </subcellularLocation>
</comment>
<dbReference type="FunFam" id="1.20.1250.20:FF:000012">
    <property type="entry name" value="Nucleoside permease NupG"/>
    <property type="match status" value="1"/>
</dbReference>
<dbReference type="Gene3D" id="1.20.1250.20">
    <property type="entry name" value="MFS general substrate transporter like domains"/>
    <property type="match status" value="2"/>
</dbReference>
<dbReference type="NCBIfam" id="TIGR00889">
    <property type="entry name" value="2A0110"/>
    <property type="match status" value="1"/>
</dbReference>
<keyword evidence="4 7" id="KW-0812">Transmembrane</keyword>
<dbReference type="InterPro" id="IPR036259">
    <property type="entry name" value="MFS_trans_sf"/>
</dbReference>
<dbReference type="OrthoDB" id="9783013at2"/>
<keyword evidence="10" id="KW-1185">Reference proteome</keyword>
<dbReference type="PROSITE" id="PS50850">
    <property type="entry name" value="MFS"/>
    <property type="match status" value="1"/>
</dbReference>
<keyword evidence="6 7" id="KW-0472">Membrane</keyword>
<dbReference type="GO" id="GO:0005886">
    <property type="term" value="C:plasma membrane"/>
    <property type="evidence" value="ECO:0007669"/>
    <property type="project" value="UniProtKB-SubCell"/>
</dbReference>
<sequence>MITAKDTKIRLTVMNFLQFFMWGAWLISMGRYFGNVMHFDGAQIGNLFATGGIASIIMPALVGIVADRWVNAERLLGLCHALSAGLLILLGLLPAGTPYGTVFLVVLLLNCFYMPTLSLSYTVSYSALNQVGEDVVKAFPPIRVWGTVGFILAMWLVNLLGFMDSPNQFFLGAGVALCLAFYSITLPKVPHGLGKGEKKGLLSSFGLDALVLLKDTRMAIFFLFSILLGAALQITNAYGNLFLDSFGTQELFKESFAVRYPNILLSLSQISETLFILAIPFFLKRFGIKNVMLMSFFAWFLRFGLFSIGDPGFPGIIALLLSMVVYGMAFDFFNISGSMFVESETPASMRASVQGLFILATNGLGAVIDSSLSGQVVQAFTTANSVQWSTVWAIFAGYALITGILFLVLFRYKPQPSH</sequence>
<reference evidence="9 10" key="1">
    <citation type="submission" date="2014-08" db="EMBL/GenBank/DDBJ databases">
        <title>Porphyromonas gingivicanis strain:COT-022_OH1391 Genome sequencing.</title>
        <authorList>
            <person name="Wallis C."/>
            <person name="Deusch O."/>
            <person name="O'Flynn C."/>
            <person name="Davis I."/>
            <person name="Jospin G."/>
            <person name="Darling A.E."/>
            <person name="Coil D.A."/>
            <person name="Alexiev A."/>
            <person name="Horsfall A."/>
            <person name="Kirkwood N."/>
            <person name="Harris S."/>
            <person name="Eisen J.A."/>
        </authorList>
    </citation>
    <scope>NUCLEOTIDE SEQUENCE [LARGE SCALE GENOMIC DNA]</scope>
    <source>
        <strain evidence="10">COT-022 OH1391</strain>
    </source>
</reference>
<keyword evidence="5 7" id="KW-1133">Transmembrane helix</keyword>
<name>A0A0A2GF30_9PORP</name>
<dbReference type="InterPro" id="IPR004740">
    <property type="entry name" value="Nuc_H_symport"/>
</dbReference>
<dbReference type="PANTHER" id="PTHR23522:SF4">
    <property type="entry name" value="NUCLEOSIDE PERMEASE NUPG-RELATED"/>
    <property type="match status" value="1"/>
</dbReference>